<dbReference type="InterPro" id="IPR058347">
    <property type="entry name" value="DUF8034"/>
</dbReference>
<dbReference type="EMBL" id="UINC01091031">
    <property type="protein sequence ID" value="SVC43475.1"/>
    <property type="molecule type" value="Genomic_DNA"/>
</dbReference>
<gene>
    <name evidence="1" type="ORF">METZ01_LOCUS296329</name>
</gene>
<dbReference type="Pfam" id="PF26099">
    <property type="entry name" value="DUF8034"/>
    <property type="match status" value="1"/>
</dbReference>
<protein>
    <submittedName>
        <fullName evidence="1">Uncharacterized protein</fullName>
    </submittedName>
</protein>
<accession>A0A382M690</accession>
<reference evidence="1" key="1">
    <citation type="submission" date="2018-05" db="EMBL/GenBank/DDBJ databases">
        <authorList>
            <person name="Lanie J.A."/>
            <person name="Ng W.-L."/>
            <person name="Kazmierczak K.M."/>
            <person name="Andrzejewski T.M."/>
            <person name="Davidsen T.M."/>
            <person name="Wayne K.J."/>
            <person name="Tettelin H."/>
            <person name="Glass J.I."/>
            <person name="Rusch D."/>
            <person name="Podicherti R."/>
            <person name="Tsui H.-C.T."/>
            <person name="Winkler M.E."/>
        </authorList>
    </citation>
    <scope>NUCLEOTIDE SEQUENCE</scope>
</reference>
<feature type="non-terminal residue" evidence="1">
    <location>
        <position position="218"/>
    </location>
</feature>
<organism evidence="1">
    <name type="scientific">marine metagenome</name>
    <dbReference type="NCBI Taxonomy" id="408172"/>
    <lineage>
        <taxon>unclassified sequences</taxon>
        <taxon>metagenomes</taxon>
        <taxon>ecological metagenomes</taxon>
    </lineage>
</organism>
<name>A0A382M690_9ZZZZ</name>
<sequence length="218" mass="25115">MKHHPQSSNTVTLSTPMIPPEWALLERELIKIQAQAIEAFYNHYFDERGYLLCVPRWGGDDGPDDAAENFAKWPELHAIGASNVVLDLYKKAWDGHLLQYTEAKTVDVDFARDGMYFKEFPTMFDWMHNGEGFTAFFQQGLSDPYDKKFQDRMRRFSGFYMGEDPIADNWIAEHKVIKSFFNGSRGSMLRKATGLDWAGDPIEVEGRFKPGHGERDYA</sequence>
<dbReference type="AlphaFoldDB" id="A0A382M690"/>
<proteinExistence type="predicted"/>
<evidence type="ECO:0000313" key="1">
    <source>
        <dbReference type="EMBL" id="SVC43475.1"/>
    </source>
</evidence>